<reference evidence="12" key="1">
    <citation type="submission" date="2021-01" db="EMBL/GenBank/DDBJ databases">
        <authorList>
            <consortium name="Genoscope - CEA"/>
            <person name="William W."/>
        </authorList>
    </citation>
    <scope>NUCLEOTIDE SEQUENCE</scope>
</reference>
<dbReference type="InterPro" id="IPR031127">
    <property type="entry name" value="E3_UB_ligase_RBR"/>
</dbReference>
<evidence type="ECO:0000256" key="10">
    <source>
        <dbReference type="SAM" id="MobiDB-lite"/>
    </source>
</evidence>
<dbReference type="GO" id="GO:0008270">
    <property type="term" value="F:zinc ion binding"/>
    <property type="evidence" value="ECO:0007669"/>
    <property type="project" value="UniProtKB-KW"/>
</dbReference>
<feature type="compositionally biased region" description="Polar residues" evidence="10">
    <location>
        <begin position="541"/>
        <end position="565"/>
    </location>
</feature>
<feature type="region of interest" description="Disordered" evidence="10">
    <location>
        <begin position="466"/>
        <end position="487"/>
    </location>
</feature>
<comment type="pathway">
    <text evidence="2">Protein modification; protein ubiquitination.</text>
</comment>
<dbReference type="FunFam" id="3.30.40.10:FF:000424">
    <property type="entry name" value="RBR-type E3 ubiquitin transferase"/>
    <property type="match status" value="1"/>
</dbReference>
<evidence type="ECO:0000256" key="7">
    <source>
        <dbReference type="ARBA" id="ARBA00022771"/>
    </source>
</evidence>
<comment type="caution">
    <text evidence="12">The sequence shown here is derived from an EMBL/GenBank/DDBJ whole genome shotgun (WGS) entry which is preliminary data.</text>
</comment>
<dbReference type="EC" id="2.3.2.31" evidence="3"/>
<evidence type="ECO:0000256" key="5">
    <source>
        <dbReference type="ARBA" id="ARBA00022723"/>
    </source>
</evidence>
<dbReference type="Pfam" id="PF01485">
    <property type="entry name" value="IBR"/>
    <property type="match status" value="1"/>
</dbReference>
<dbReference type="OMA" id="CKEYDTE"/>
<protein>
    <recommendedName>
        <fullName evidence="3">RBR-type E3 ubiquitin transferase</fullName>
        <ecNumber evidence="3">2.3.2.31</ecNumber>
    </recommendedName>
</protein>
<evidence type="ECO:0000256" key="9">
    <source>
        <dbReference type="ARBA" id="ARBA00022833"/>
    </source>
</evidence>
<organism evidence="12 13">
    <name type="scientific">Paramecium primaurelia</name>
    <dbReference type="NCBI Taxonomy" id="5886"/>
    <lineage>
        <taxon>Eukaryota</taxon>
        <taxon>Sar</taxon>
        <taxon>Alveolata</taxon>
        <taxon>Ciliophora</taxon>
        <taxon>Intramacronucleata</taxon>
        <taxon>Oligohymenophorea</taxon>
        <taxon>Peniculida</taxon>
        <taxon>Parameciidae</taxon>
        <taxon>Paramecium</taxon>
    </lineage>
</organism>
<proteinExistence type="predicted"/>
<keyword evidence="8" id="KW-0833">Ubl conjugation pathway</keyword>
<evidence type="ECO:0000256" key="3">
    <source>
        <dbReference type="ARBA" id="ARBA00012251"/>
    </source>
</evidence>
<dbReference type="SMART" id="SM00184">
    <property type="entry name" value="RING"/>
    <property type="match status" value="2"/>
</dbReference>
<evidence type="ECO:0000256" key="4">
    <source>
        <dbReference type="ARBA" id="ARBA00022679"/>
    </source>
</evidence>
<evidence type="ECO:0000256" key="6">
    <source>
        <dbReference type="ARBA" id="ARBA00022737"/>
    </source>
</evidence>
<feature type="region of interest" description="Disordered" evidence="10">
    <location>
        <begin position="524"/>
        <end position="576"/>
    </location>
</feature>
<keyword evidence="7" id="KW-0863">Zinc-finger</keyword>
<comment type="catalytic activity">
    <reaction evidence="1">
        <text>[E2 ubiquitin-conjugating enzyme]-S-ubiquitinyl-L-cysteine + [acceptor protein]-L-lysine = [E2 ubiquitin-conjugating enzyme]-L-cysteine + [acceptor protein]-N(6)-ubiquitinyl-L-lysine.</text>
        <dbReference type="EC" id="2.3.2.31"/>
    </reaction>
</comment>
<evidence type="ECO:0000313" key="13">
    <source>
        <dbReference type="Proteomes" id="UP000688137"/>
    </source>
</evidence>
<keyword evidence="6" id="KW-0677">Repeat</keyword>
<accession>A0A8S1K9F8</accession>
<dbReference type="InterPro" id="IPR002867">
    <property type="entry name" value="IBR_dom"/>
</dbReference>
<dbReference type="InterPro" id="IPR044066">
    <property type="entry name" value="TRIAD_supradom"/>
</dbReference>
<dbReference type="CDD" id="cd20335">
    <property type="entry name" value="BRcat_RBR"/>
    <property type="match status" value="1"/>
</dbReference>
<dbReference type="EMBL" id="CAJJDM010000014">
    <property type="protein sequence ID" value="CAD8051291.1"/>
    <property type="molecule type" value="Genomic_DNA"/>
</dbReference>
<evidence type="ECO:0000256" key="2">
    <source>
        <dbReference type="ARBA" id="ARBA00004906"/>
    </source>
</evidence>
<evidence type="ECO:0000256" key="8">
    <source>
        <dbReference type="ARBA" id="ARBA00022786"/>
    </source>
</evidence>
<feature type="compositionally biased region" description="Basic and acidic residues" evidence="10">
    <location>
        <begin position="566"/>
        <end position="576"/>
    </location>
</feature>
<dbReference type="GO" id="GO:0061630">
    <property type="term" value="F:ubiquitin protein ligase activity"/>
    <property type="evidence" value="ECO:0007669"/>
    <property type="project" value="UniProtKB-EC"/>
</dbReference>
<evidence type="ECO:0000259" key="11">
    <source>
        <dbReference type="PROSITE" id="PS51873"/>
    </source>
</evidence>
<dbReference type="PANTHER" id="PTHR11685">
    <property type="entry name" value="RBR FAMILY RING FINGER AND IBR DOMAIN-CONTAINING"/>
    <property type="match status" value="1"/>
</dbReference>
<dbReference type="PROSITE" id="PS51873">
    <property type="entry name" value="TRIAD"/>
    <property type="match status" value="1"/>
</dbReference>
<feature type="compositionally biased region" description="Basic and acidic residues" evidence="10">
    <location>
        <begin position="475"/>
        <end position="484"/>
    </location>
</feature>
<evidence type="ECO:0000256" key="1">
    <source>
        <dbReference type="ARBA" id="ARBA00001798"/>
    </source>
</evidence>
<keyword evidence="9" id="KW-0862">Zinc</keyword>
<gene>
    <name evidence="12" type="ORF">PPRIM_AZ9-3.1.T0180023</name>
</gene>
<keyword evidence="5" id="KW-0479">Metal-binding</keyword>
<evidence type="ECO:0000313" key="12">
    <source>
        <dbReference type="EMBL" id="CAD8051291.1"/>
    </source>
</evidence>
<name>A0A8S1K9F8_PARPR</name>
<dbReference type="GO" id="GO:0016567">
    <property type="term" value="P:protein ubiquitination"/>
    <property type="evidence" value="ECO:0007669"/>
    <property type="project" value="InterPro"/>
</dbReference>
<dbReference type="Proteomes" id="UP000688137">
    <property type="component" value="Unassembled WGS sequence"/>
</dbReference>
<feature type="domain" description="RING-type" evidence="11">
    <location>
        <begin position="676"/>
        <end position="889"/>
    </location>
</feature>
<keyword evidence="13" id="KW-1185">Reference proteome</keyword>
<dbReference type="AlphaFoldDB" id="A0A8S1K9F8"/>
<dbReference type="InterPro" id="IPR001841">
    <property type="entry name" value="Znf_RING"/>
</dbReference>
<dbReference type="CDD" id="cd20336">
    <property type="entry name" value="Rcat_RBR"/>
    <property type="match status" value="1"/>
</dbReference>
<keyword evidence="4" id="KW-0808">Transferase</keyword>
<sequence length="938" mass="110238">MEFNSTGIVVQPHPTIKKDIWNQFVCEFPRCSNQYKLPENQKDRYKFLSALMIANIFDTLTSWQQLKKLYDIYEFLGRIANDKDYPPLMQKHILNLMKSFNTLISNLQPFDSRKIENNYQHYQKIQIVQEYLQKQRKYIYSLLDHEQGINTLFKLSRGIALSLYLKPDYEKITPVSRFITSLSREEIIKKLSSDDLEINQKNHFILEDYEIVAISHLLSCPIHFFINYFEPKCNYLIKRRIHQQQSEEKTIAFLLDIQQSNFQVRILSSTQDIIHIQNIINQRKYLFQTNQPKAIVEYLQQIIESILNQATHDFSNLNKFWIVKMLQIIKLGEAQTLIANRQAIKISELFSRESYNLFQLLNLDPKMHQEFLINSEQNLKQTEELIENIIISQVTMIRDQITEIVNTQKRPQSISQNQIVQGDKVSVPRYLVNNSLFQQQNNQTPNYFQQQKKLNLAGRLIAKDLDNDLPENSDSSERDLRDRNIQANSIQNLPVTCKEYDTEDEIEFKRADDLQQSANKQIQKYDYNPSDEHALVRPPKYQTQDNKQKNDVISQKVSTSSYKQVQSEKKRQKSVENTDFEASLNLQNDYLVSSQNRASIMRAQSDINVLKQSAKQRDSLDFEPKKQIINQVNKMSSSQIMRSSVKYEQKEIINELYQSHISEVMNESKSEISMIQKWFCPICFTETYQQDQIRNLHDNHQVCKSCLEDWIKVKFNSGQWNFKFFKCPIQLIEGETMKPCEHIIEQQEIKNALTPDEFSKLTERAMKHGIIDIICPNQSCQASIKGMPPQNQNGFLCPQCQHKICWVCKNSDHGDSKCPQRLDEIKVALQDERVSCCPGCLEIYMKNDGCEHVSCTNCLIEFCFACSAHRPPIIAHGAHFHRVGCQYRVPWWKDQYKKIENLDEEYLPDECEYCKRNQKPCPRPMSLADFKNLAHLNF</sequence>